<dbReference type="SUPFAM" id="SSF52540">
    <property type="entry name" value="P-loop containing nucleoside triphosphate hydrolases"/>
    <property type="match status" value="1"/>
</dbReference>
<dbReference type="InterPro" id="IPR055414">
    <property type="entry name" value="LRR_R13L4/SHOC2-like"/>
</dbReference>
<dbReference type="SUPFAM" id="SSF141562">
    <property type="entry name" value="At5g01610-like"/>
    <property type="match status" value="1"/>
</dbReference>
<dbReference type="GO" id="GO:0043531">
    <property type="term" value="F:ADP binding"/>
    <property type="evidence" value="ECO:0007669"/>
    <property type="project" value="InterPro"/>
</dbReference>
<keyword evidence="1" id="KW-0433">Leucine-rich repeat</keyword>
<keyword evidence="2" id="KW-0677">Repeat</keyword>
<dbReference type="SUPFAM" id="SSF52058">
    <property type="entry name" value="L domain-like"/>
    <property type="match status" value="1"/>
</dbReference>
<evidence type="ECO:0000313" key="6">
    <source>
        <dbReference type="Proteomes" id="UP000734854"/>
    </source>
</evidence>
<dbReference type="InterPro" id="IPR032675">
    <property type="entry name" value="LRR_dom_sf"/>
</dbReference>
<dbReference type="Pfam" id="PF23598">
    <property type="entry name" value="LRR_14"/>
    <property type="match status" value="1"/>
</dbReference>
<dbReference type="Pfam" id="PF04398">
    <property type="entry name" value="DUF538"/>
    <property type="match status" value="1"/>
</dbReference>
<proteinExistence type="predicted"/>
<protein>
    <recommendedName>
        <fullName evidence="4">Disease resistance R13L4/SHOC-2-like LRR domain-containing protein</fullName>
    </recommendedName>
</protein>
<dbReference type="Proteomes" id="UP000734854">
    <property type="component" value="Unassembled WGS sequence"/>
</dbReference>
<dbReference type="InterPro" id="IPR003591">
    <property type="entry name" value="Leu-rich_rpt_typical-subtyp"/>
</dbReference>
<dbReference type="InterPro" id="IPR007493">
    <property type="entry name" value="DUF538"/>
</dbReference>
<comment type="caution">
    <text evidence="5">The sequence shown here is derived from an EMBL/GenBank/DDBJ whole genome shotgun (WGS) entry which is preliminary data.</text>
</comment>
<dbReference type="InterPro" id="IPR042197">
    <property type="entry name" value="Apaf_helical"/>
</dbReference>
<dbReference type="InterPro" id="IPR036758">
    <property type="entry name" value="At5g01610-like"/>
</dbReference>
<dbReference type="GO" id="GO:0006952">
    <property type="term" value="P:defense response"/>
    <property type="evidence" value="ECO:0007669"/>
    <property type="project" value="UniProtKB-KW"/>
</dbReference>
<accession>A0A8J5H026</accession>
<keyword evidence="3" id="KW-0611">Plant defense</keyword>
<dbReference type="Gene3D" id="2.30.240.10">
    <property type="entry name" value="At5g01610-like"/>
    <property type="match status" value="1"/>
</dbReference>
<dbReference type="Gene3D" id="3.80.10.10">
    <property type="entry name" value="Ribonuclease Inhibitor"/>
    <property type="match status" value="2"/>
</dbReference>
<dbReference type="EMBL" id="JACMSC010000006">
    <property type="protein sequence ID" value="KAG6517901.1"/>
    <property type="molecule type" value="Genomic_DNA"/>
</dbReference>
<evidence type="ECO:0000256" key="3">
    <source>
        <dbReference type="ARBA" id="ARBA00022821"/>
    </source>
</evidence>
<keyword evidence="6" id="KW-1185">Reference proteome</keyword>
<name>A0A8J5H026_ZINOF</name>
<dbReference type="PANTHER" id="PTHR47186:SF49">
    <property type="entry name" value="NB-ARC DOMAIN-CONTAINING PROTEIN"/>
    <property type="match status" value="1"/>
</dbReference>
<dbReference type="PANTHER" id="PTHR47186">
    <property type="entry name" value="LEUCINE-RICH REPEAT-CONTAINING PROTEIN 57"/>
    <property type="match status" value="1"/>
</dbReference>
<evidence type="ECO:0000313" key="5">
    <source>
        <dbReference type="EMBL" id="KAG6517901.1"/>
    </source>
</evidence>
<reference evidence="5 6" key="1">
    <citation type="submission" date="2020-08" db="EMBL/GenBank/DDBJ databases">
        <title>Plant Genome Project.</title>
        <authorList>
            <person name="Zhang R.-G."/>
        </authorList>
    </citation>
    <scope>NUCLEOTIDE SEQUENCE [LARGE SCALE GENOMIC DNA]</scope>
    <source>
        <tissue evidence="5">Rhizome</tissue>
    </source>
</reference>
<evidence type="ECO:0000259" key="4">
    <source>
        <dbReference type="Pfam" id="PF23598"/>
    </source>
</evidence>
<dbReference type="SMART" id="SM00369">
    <property type="entry name" value="LRR_TYP"/>
    <property type="match status" value="4"/>
</dbReference>
<dbReference type="AlphaFoldDB" id="A0A8J5H026"/>
<dbReference type="Gene3D" id="1.10.8.430">
    <property type="entry name" value="Helical domain of apoptotic protease-activating factors"/>
    <property type="match status" value="1"/>
</dbReference>
<sequence>MGASIHCVEKMDKVTSWMLLSTLVSRDGEDEEVCKLKAIGGEIVNKCDGLPLAIKTVAGVLRSKERCEKEWNKVLESEIWSTNQLQEELPRALYLSYEDLPSHLKQCFLFCSLYPENRLMHYRTLTRSLAVYLVEEESVSISNGERLERPNSLTKIRHLSVSDMGEEVAVPEEVVTQNCLRTLLVWNSLKTKRIRADLFEKLGQLRVLCFSNTEIDRIPDSLGNLIQLRYLDLDRTNVLSLPESIGCLRNLEILNLHCCRFLLYLPDAITKLQNLRCLRVGGTPLNHLPKGIGNLTKINHLNGFLIGHERDTQGQVEDCALDDLQSLNDLRFLYVAALKRARRGSLALANKTLLKYLQLSWLPPCVKADLTLCGNQIAEDFAESLSELFPPSSLECFTEEENQRNVRLFSELSLPSSLEGLSICHFLGQELPKCMDRCMPMSFPNLQILGLHCFLLCTQLPVLGQLPQLKVLSIARADAILTVGPELLYGQSPLTTLVAFPKLEYLEFMIMPNWEQWSFGETETAKAQELQLLPSLKRLCVVDCPKLKALPDGLHHATNLEELRIYGAHELGEVKNLPSLTTELFLRDNKKLEKVSNLPMLKSLIVGSCPLLKQVDSLSALEKLELQQNSSRRLPESLGTQEDPLPVWLPELLEQHMKGYAASGVLLVYCSFSLLCSCCKDGPYWHTIQQSPGVTMKSLEGRAYMTYTKNPFKYESNASFHYPKILLRFGGKEYMKQSSMSKPLLKPTPMAKASPFLALPAFLPLLSLLPLLSARNAFSGVVAADADRFFGDLLRSYGLPAGLLPKVIDSFTLDPTSGLLEVRLRHPCYARFNGGGLAYFDRVVSGNLSYGALGSVVGWSQEELFLWLPVKAILIDDPASGVILFDIGLAHKQLSASVFEEPPDCQPDAEAIKMAGEGLSTQTSPSQLFPSLPCRAPWQEKRWIPAASDSRPFNDAIAVMNNRREMAVMALKKAESAKKGCSQVMIPCYATLSAILYLHYDVGDGVGYQWHNEVPRYSQYKAHYKSAKRLVLLAFHVQDKKEESE</sequence>
<feature type="domain" description="Disease resistance R13L4/SHOC-2-like LRR" evidence="4">
    <location>
        <begin position="203"/>
        <end position="531"/>
    </location>
</feature>
<gene>
    <name evidence="5" type="ORF">ZIOFF_021300</name>
</gene>
<evidence type="ECO:0000256" key="2">
    <source>
        <dbReference type="ARBA" id="ARBA00022737"/>
    </source>
</evidence>
<organism evidence="5 6">
    <name type="scientific">Zingiber officinale</name>
    <name type="common">Ginger</name>
    <name type="synonym">Amomum zingiber</name>
    <dbReference type="NCBI Taxonomy" id="94328"/>
    <lineage>
        <taxon>Eukaryota</taxon>
        <taxon>Viridiplantae</taxon>
        <taxon>Streptophyta</taxon>
        <taxon>Embryophyta</taxon>
        <taxon>Tracheophyta</taxon>
        <taxon>Spermatophyta</taxon>
        <taxon>Magnoliopsida</taxon>
        <taxon>Liliopsida</taxon>
        <taxon>Zingiberales</taxon>
        <taxon>Zingiberaceae</taxon>
        <taxon>Zingiber</taxon>
    </lineage>
</organism>
<evidence type="ECO:0000256" key="1">
    <source>
        <dbReference type="ARBA" id="ARBA00022614"/>
    </source>
</evidence>
<dbReference type="InterPro" id="IPR027417">
    <property type="entry name" value="P-loop_NTPase"/>
</dbReference>